<dbReference type="GO" id="GO:0016787">
    <property type="term" value="F:hydrolase activity"/>
    <property type="evidence" value="ECO:0007669"/>
    <property type="project" value="UniProtKB-KW"/>
</dbReference>
<accession>A0ABX5LH86</accession>
<dbReference type="EMBL" id="QGDV01000003">
    <property type="protein sequence ID" value="PWJ65202.1"/>
    <property type="molecule type" value="Genomic_DNA"/>
</dbReference>
<sequence>MRFRGPTTPRADDTGRKVLELVGRCRSDGVEVLVVHAGGPGRVRPCTSTFAEPSRFNQTCTARYPLCGAILRSRIRSGAAPNPSTRGAIAGTQRAKTPVGTEAGNVRHLTPFQRDTPGRSSEPHWIRARARQGGGVSELVPIPSPGVALEYGTPGRPVVVVLHDVFGRLPWLEPFAEAVSKHGYHVLVPDLYDGWATLAPEDARDLAAMAAQDRTLASVIEAVRIGVAAGAPRRAIVGFGFGGRLGLLAAGTGLVDAVVAYYAALGAEEHVLVPCPTLLHYAQRDEWPGGEDPESFVGRLKESGTPVTAHTYPDTERHFANGNLRAAVSPSSAALAYARTLSFLNPQLIDT</sequence>
<protein>
    <submittedName>
        <fullName evidence="3">Dienelactone hydrolase</fullName>
    </submittedName>
</protein>
<feature type="region of interest" description="Disordered" evidence="1">
    <location>
        <begin position="78"/>
        <end position="99"/>
    </location>
</feature>
<evidence type="ECO:0000313" key="3">
    <source>
        <dbReference type="EMBL" id="PWJ65202.1"/>
    </source>
</evidence>
<dbReference type="PANTHER" id="PTHR46623:SF6">
    <property type="entry name" value="ALPHA_BETA-HYDROLASES SUPERFAMILY PROTEIN"/>
    <property type="match status" value="1"/>
</dbReference>
<dbReference type="InterPro" id="IPR051049">
    <property type="entry name" value="Dienelactone_hydrolase-like"/>
</dbReference>
<comment type="caution">
    <text evidence="3">The sequence shown here is derived from an EMBL/GenBank/DDBJ whole genome shotgun (WGS) entry which is preliminary data.</text>
</comment>
<dbReference type="InterPro" id="IPR029058">
    <property type="entry name" value="AB_hydrolase_fold"/>
</dbReference>
<dbReference type="Proteomes" id="UP000245674">
    <property type="component" value="Unassembled WGS sequence"/>
</dbReference>
<dbReference type="Gene3D" id="3.40.50.1820">
    <property type="entry name" value="alpha/beta hydrolase"/>
    <property type="match status" value="1"/>
</dbReference>
<dbReference type="SUPFAM" id="SSF53474">
    <property type="entry name" value="alpha/beta-Hydrolases"/>
    <property type="match status" value="1"/>
</dbReference>
<dbReference type="PANTHER" id="PTHR46623">
    <property type="entry name" value="CARBOXYMETHYLENEBUTENOLIDASE-RELATED"/>
    <property type="match status" value="1"/>
</dbReference>
<proteinExistence type="predicted"/>
<organism evidence="3 4">
    <name type="scientific">Rathayibacter iranicus NCPPB 2253 = VKM Ac-1602</name>
    <dbReference type="NCBI Taxonomy" id="1328868"/>
    <lineage>
        <taxon>Bacteria</taxon>
        <taxon>Bacillati</taxon>
        <taxon>Actinomycetota</taxon>
        <taxon>Actinomycetes</taxon>
        <taxon>Micrococcales</taxon>
        <taxon>Microbacteriaceae</taxon>
        <taxon>Rathayibacter</taxon>
    </lineage>
</organism>
<evidence type="ECO:0000313" key="4">
    <source>
        <dbReference type="Proteomes" id="UP000245674"/>
    </source>
</evidence>
<evidence type="ECO:0000256" key="1">
    <source>
        <dbReference type="SAM" id="MobiDB-lite"/>
    </source>
</evidence>
<keyword evidence="4" id="KW-1185">Reference proteome</keyword>
<name>A0ABX5LH86_9MICO</name>
<keyword evidence="3" id="KW-0378">Hydrolase</keyword>
<reference evidence="3 4" key="1">
    <citation type="submission" date="2018-03" db="EMBL/GenBank/DDBJ databases">
        <title>Genomic Encyclopedia of Type Strains, Phase III (KMG-III): the genomes of soil and plant-associated and newly described type strains.</title>
        <authorList>
            <person name="Whitman W."/>
        </authorList>
    </citation>
    <scope>NUCLEOTIDE SEQUENCE [LARGE SCALE GENOMIC DNA]</scope>
    <source>
        <strain evidence="3 4">VKM Ac-1602</strain>
    </source>
</reference>
<feature type="domain" description="Dienelactone hydrolase" evidence="2">
    <location>
        <begin position="156"/>
        <end position="346"/>
    </location>
</feature>
<gene>
    <name evidence="3" type="ORF">B0H03_10348</name>
</gene>
<dbReference type="Pfam" id="PF01738">
    <property type="entry name" value="DLH"/>
    <property type="match status" value="1"/>
</dbReference>
<dbReference type="InterPro" id="IPR002925">
    <property type="entry name" value="Dienelactn_hydro"/>
</dbReference>
<evidence type="ECO:0000259" key="2">
    <source>
        <dbReference type="Pfam" id="PF01738"/>
    </source>
</evidence>